<name>A0AA86VP65_9FABA</name>
<dbReference type="AlphaFoldDB" id="A0AA86VP65"/>
<dbReference type="Proteomes" id="UP001189624">
    <property type="component" value="Chromosome 8"/>
</dbReference>
<evidence type="ECO:0000313" key="2">
    <source>
        <dbReference type="Proteomes" id="UP001189624"/>
    </source>
</evidence>
<accession>A0AA86VP65</accession>
<evidence type="ECO:0000313" key="1">
    <source>
        <dbReference type="EMBL" id="CAJ1972411.1"/>
    </source>
</evidence>
<dbReference type="Gramene" id="rna-AYBTSS11_LOCUS24460">
    <property type="protein sequence ID" value="CAJ1972411.1"/>
    <property type="gene ID" value="gene-AYBTSS11_LOCUS24460"/>
</dbReference>
<dbReference type="EMBL" id="OY731405">
    <property type="protein sequence ID" value="CAJ1972411.1"/>
    <property type="molecule type" value="Genomic_DNA"/>
</dbReference>
<organism evidence="1 2">
    <name type="scientific">Sphenostylis stenocarpa</name>
    <dbReference type="NCBI Taxonomy" id="92480"/>
    <lineage>
        <taxon>Eukaryota</taxon>
        <taxon>Viridiplantae</taxon>
        <taxon>Streptophyta</taxon>
        <taxon>Embryophyta</taxon>
        <taxon>Tracheophyta</taxon>
        <taxon>Spermatophyta</taxon>
        <taxon>Magnoliopsida</taxon>
        <taxon>eudicotyledons</taxon>
        <taxon>Gunneridae</taxon>
        <taxon>Pentapetalae</taxon>
        <taxon>rosids</taxon>
        <taxon>fabids</taxon>
        <taxon>Fabales</taxon>
        <taxon>Fabaceae</taxon>
        <taxon>Papilionoideae</taxon>
        <taxon>50 kb inversion clade</taxon>
        <taxon>NPAAA clade</taxon>
        <taxon>indigoferoid/millettioid clade</taxon>
        <taxon>Phaseoleae</taxon>
        <taxon>Sphenostylis</taxon>
    </lineage>
</organism>
<reference evidence="1" key="1">
    <citation type="submission" date="2023-10" db="EMBL/GenBank/DDBJ databases">
        <authorList>
            <person name="Domelevo Entfellner J.-B."/>
        </authorList>
    </citation>
    <scope>NUCLEOTIDE SEQUENCE</scope>
</reference>
<gene>
    <name evidence="1" type="ORF">AYBTSS11_LOCUS24460</name>
</gene>
<proteinExistence type="predicted"/>
<protein>
    <submittedName>
        <fullName evidence="1">Uncharacterized protein</fullName>
    </submittedName>
</protein>
<keyword evidence="2" id="KW-1185">Reference proteome</keyword>
<sequence>MKRSNEACHSDQDAKATLQYNSLVEDYSDMQKEGVSKKMKLGAENQTLDILLEEARDEAKPGSSRKDIHGVPIEREMNYVDTEIIEKSGNLSMDGKKNIKKKVSWKEEVEVFYN</sequence>